<feature type="transmembrane region" description="Helical" evidence="8">
    <location>
        <begin position="150"/>
        <end position="172"/>
    </location>
</feature>
<dbReference type="Pfam" id="PF00083">
    <property type="entry name" value="Sugar_tr"/>
    <property type="match status" value="1"/>
</dbReference>
<feature type="transmembrane region" description="Helical" evidence="8">
    <location>
        <begin position="395"/>
        <end position="415"/>
    </location>
</feature>
<evidence type="ECO:0000313" key="10">
    <source>
        <dbReference type="EMBL" id="CAG9862699.1"/>
    </source>
</evidence>
<dbReference type="SUPFAM" id="SSF103473">
    <property type="entry name" value="MFS general substrate transporter"/>
    <property type="match status" value="1"/>
</dbReference>
<evidence type="ECO:0000256" key="1">
    <source>
        <dbReference type="ARBA" id="ARBA00004651"/>
    </source>
</evidence>
<feature type="transmembrane region" description="Helical" evidence="8">
    <location>
        <begin position="322"/>
        <end position="344"/>
    </location>
</feature>
<dbReference type="EMBL" id="OU900099">
    <property type="protein sequence ID" value="CAG9862699.1"/>
    <property type="molecule type" value="Genomic_DNA"/>
</dbReference>
<evidence type="ECO:0000256" key="5">
    <source>
        <dbReference type="ARBA" id="ARBA00022692"/>
    </source>
</evidence>
<evidence type="ECO:0000259" key="9">
    <source>
        <dbReference type="PROSITE" id="PS50850"/>
    </source>
</evidence>
<evidence type="ECO:0000256" key="6">
    <source>
        <dbReference type="ARBA" id="ARBA00022989"/>
    </source>
</evidence>
<evidence type="ECO:0000256" key="8">
    <source>
        <dbReference type="SAM" id="Phobius"/>
    </source>
</evidence>
<dbReference type="Proteomes" id="UP001153712">
    <property type="component" value="Chromosome 6"/>
</dbReference>
<keyword evidence="4" id="KW-0762">Sugar transport</keyword>
<keyword evidence="3" id="KW-1003">Cell membrane</keyword>
<feature type="transmembrane region" description="Helical" evidence="8">
    <location>
        <begin position="62"/>
        <end position="85"/>
    </location>
</feature>
<dbReference type="Gene3D" id="1.20.1250.20">
    <property type="entry name" value="MFS general substrate transporter like domains"/>
    <property type="match status" value="1"/>
</dbReference>
<feature type="domain" description="Major facilitator superfamily (MFS) profile" evidence="9">
    <location>
        <begin position="19"/>
        <end position="449"/>
    </location>
</feature>
<dbReference type="GO" id="GO:0022857">
    <property type="term" value="F:transmembrane transporter activity"/>
    <property type="evidence" value="ECO:0007669"/>
    <property type="project" value="InterPro"/>
</dbReference>
<dbReference type="GO" id="GO:0005886">
    <property type="term" value="C:plasma membrane"/>
    <property type="evidence" value="ECO:0007669"/>
    <property type="project" value="UniProtKB-SubCell"/>
</dbReference>
<feature type="transmembrane region" description="Helical" evidence="8">
    <location>
        <begin position="364"/>
        <end position="383"/>
    </location>
</feature>
<keyword evidence="11" id="KW-1185">Reference proteome</keyword>
<evidence type="ECO:0000256" key="2">
    <source>
        <dbReference type="ARBA" id="ARBA00022448"/>
    </source>
</evidence>
<keyword evidence="6 8" id="KW-1133">Transmembrane helix</keyword>
<sequence length="464" mass="51197">MKITLNINRIYNETERTWLQIIAILTASLSSLSCGLFIGWSSPYMPKIVEDKINYDVTEEQASYFAAFNLATAAILSPFSVPIVSLLGRKKCILLSSLPYITTWLLKAFFTNVWVLYVARSITGIGDVLTLNCVPAYIGEISSPQVRGTWGNAFMCSIFLGQFVINVLGAYLSVQQTSLLLLIAPILLLIVFPLMPDSPYSHISKGEDEEAKDSLRRLRRKYNVEEEFSAIKMAVERQLGEPSGWRDIWRIELNRKAVSIVAIMRCTFITGGTMAFASYTRYIFQNTDSPVDPSTAAIIYSAVNAFSHMVMSITANRFGRRISYLSSVLVCGVSLTVLGVYSLIRDYYPGIDLDGFHWVPLTGMIGFLVGCSIGLAAVPALLLGELLSSSIKSKGIALVGSLFSLSAFLVNNVFYYFADSTGLCGPFFLFAVCNFSAGLLAYYILPETKNKTLEDIQSGLVKSK</sequence>
<dbReference type="InterPro" id="IPR050549">
    <property type="entry name" value="MFS_Trehalose_Transporter"/>
</dbReference>
<comment type="subcellular location">
    <subcellularLocation>
        <location evidence="1">Cell membrane</location>
        <topology evidence="1">Multi-pass membrane protein</topology>
    </subcellularLocation>
</comment>
<feature type="transmembrane region" description="Helical" evidence="8">
    <location>
        <begin position="92"/>
        <end position="110"/>
    </location>
</feature>
<dbReference type="PANTHER" id="PTHR48021:SF46">
    <property type="entry name" value="MAJOR FACILITATOR SUPERFAMILY (MFS) PROFILE DOMAIN-CONTAINING PROTEIN"/>
    <property type="match status" value="1"/>
</dbReference>
<dbReference type="InterPro" id="IPR036259">
    <property type="entry name" value="MFS_trans_sf"/>
</dbReference>
<dbReference type="PROSITE" id="PS51257">
    <property type="entry name" value="PROKAR_LIPOPROTEIN"/>
    <property type="match status" value="1"/>
</dbReference>
<proteinExistence type="predicted"/>
<organism evidence="10 11">
    <name type="scientific">Phyllotreta striolata</name>
    <name type="common">Striped flea beetle</name>
    <name type="synonym">Crioceris striolata</name>
    <dbReference type="NCBI Taxonomy" id="444603"/>
    <lineage>
        <taxon>Eukaryota</taxon>
        <taxon>Metazoa</taxon>
        <taxon>Ecdysozoa</taxon>
        <taxon>Arthropoda</taxon>
        <taxon>Hexapoda</taxon>
        <taxon>Insecta</taxon>
        <taxon>Pterygota</taxon>
        <taxon>Neoptera</taxon>
        <taxon>Endopterygota</taxon>
        <taxon>Coleoptera</taxon>
        <taxon>Polyphaga</taxon>
        <taxon>Cucujiformia</taxon>
        <taxon>Chrysomeloidea</taxon>
        <taxon>Chrysomelidae</taxon>
        <taxon>Galerucinae</taxon>
        <taxon>Alticini</taxon>
        <taxon>Phyllotreta</taxon>
    </lineage>
</organism>
<dbReference type="PANTHER" id="PTHR48021">
    <property type="match status" value="1"/>
</dbReference>
<evidence type="ECO:0000313" key="11">
    <source>
        <dbReference type="Proteomes" id="UP001153712"/>
    </source>
</evidence>
<accession>A0A9N9TVL0</accession>
<dbReference type="PROSITE" id="PS50850">
    <property type="entry name" value="MFS"/>
    <property type="match status" value="1"/>
</dbReference>
<keyword evidence="5 8" id="KW-0812">Transmembrane</keyword>
<keyword evidence="7 8" id="KW-0472">Membrane</keyword>
<reference evidence="10" key="1">
    <citation type="submission" date="2022-01" db="EMBL/GenBank/DDBJ databases">
        <authorList>
            <person name="King R."/>
        </authorList>
    </citation>
    <scope>NUCLEOTIDE SEQUENCE</scope>
</reference>
<evidence type="ECO:0000256" key="4">
    <source>
        <dbReference type="ARBA" id="ARBA00022597"/>
    </source>
</evidence>
<feature type="transmembrane region" description="Helical" evidence="8">
    <location>
        <begin position="257"/>
        <end position="277"/>
    </location>
</feature>
<dbReference type="OrthoDB" id="6133115at2759"/>
<evidence type="ECO:0000256" key="7">
    <source>
        <dbReference type="ARBA" id="ARBA00023136"/>
    </source>
</evidence>
<dbReference type="AlphaFoldDB" id="A0A9N9TVL0"/>
<dbReference type="InterPro" id="IPR020846">
    <property type="entry name" value="MFS_dom"/>
</dbReference>
<gene>
    <name evidence="10" type="ORF">PHYEVI_LOCUS9005</name>
</gene>
<dbReference type="InterPro" id="IPR005828">
    <property type="entry name" value="MFS_sugar_transport-like"/>
</dbReference>
<evidence type="ECO:0000256" key="3">
    <source>
        <dbReference type="ARBA" id="ARBA00022475"/>
    </source>
</evidence>
<dbReference type="FunFam" id="1.20.1250.20:FF:000218">
    <property type="entry name" value="facilitated trehalose transporter Tret1"/>
    <property type="match status" value="1"/>
</dbReference>
<protein>
    <recommendedName>
        <fullName evidence="9">Major facilitator superfamily (MFS) profile domain-containing protein</fullName>
    </recommendedName>
</protein>
<feature type="transmembrane region" description="Helical" evidence="8">
    <location>
        <begin position="427"/>
        <end position="445"/>
    </location>
</feature>
<name>A0A9N9TVL0_PHYSR</name>
<feature type="transmembrane region" description="Helical" evidence="8">
    <location>
        <begin position="178"/>
        <end position="195"/>
    </location>
</feature>
<keyword evidence="2" id="KW-0813">Transport</keyword>
<feature type="transmembrane region" description="Helical" evidence="8">
    <location>
        <begin position="21"/>
        <end position="42"/>
    </location>
</feature>